<feature type="signal peptide" evidence="1">
    <location>
        <begin position="1"/>
        <end position="21"/>
    </location>
</feature>
<protein>
    <submittedName>
        <fullName evidence="2">Uncharacterized protein</fullName>
    </submittedName>
</protein>
<keyword evidence="3" id="KW-1185">Reference proteome</keyword>
<organism evidence="2 3">
    <name type="scientific">Eumeta variegata</name>
    <name type="common">Bagworm moth</name>
    <name type="synonym">Eumeta japonica</name>
    <dbReference type="NCBI Taxonomy" id="151549"/>
    <lineage>
        <taxon>Eukaryota</taxon>
        <taxon>Metazoa</taxon>
        <taxon>Ecdysozoa</taxon>
        <taxon>Arthropoda</taxon>
        <taxon>Hexapoda</taxon>
        <taxon>Insecta</taxon>
        <taxon>Pterygota</taxon>
        <taxon>Neoptera</taxon>
        <taxon>Endopterygota</taxon>
        <taxon>Lepidoptera</taxon>
        <taxon>Glossata</taxon>
        <taxon>Ditrysia</taxon>
        <taxon>Tineoidea</taxon>
        <taxon>Psychidae</taxon>
        <taxon>Oiketicinae</taxon>
        <taxon>Eumeta</taxon>
    </lineage>
</organism>
<feature type="chain" id="PRO_5020034171" evidence="1">
    <location>
        <begin position="22"/>
        <end position="129"/>
    </location>
</feature>
<dbReference type="AlphaFoldDB" id="A0A4C1Z2F7"/>
<reference evidence="2 3" key="1">
    <citation type="journal article" date="2019" name="Commun. Biol.">
        <title>The bagworm genome reveals a unique fibroin gene that provides high tensile strength.</title>
        <authorList>
            <person name="Kono N."/>
            <person name="Nakamura H."/>
            <person name="Ohtoshi R."/>
            <person name="Tomita M."/>
            <person name="Numata K."/>
            <person name="Arakawa K."/>
        </authorList>
    </citation>
    <scope>NUCLEOTIDE SEQUENCE [LARGE SCALE GENOMIC DNA]</scope>
</reference>
<proteinExistence type="predicted"/>
<gene>
    <name evidence="2" type="ORF">EVAR_59414_1</name>
</gene>
<keyword evidence="1" id="KW-0732">Signal</keyword>
<comment type="caution">
    <text evidence="2">The sequence shown here is derived from an EMBL/GenBank/DDBJ whole genome shotgun (WGS) entry which is preliminary data.</text>
</comment>
<dbReference type="EMBL" id="BGZK01001510">
    <property type="protein sequence ID" value="GBP81412.1"/>
    <property type="molecule type" value="Genomic_DNA"/>
</dbReference>
<evidence type="ECO:0000313" key="3">
    <source>
        <dbReference type="Proteomes" id="UP000299102"/>
    </source>
</evidence>
<sequence length="129" mass="14178">MLAELRLLALWGLGLVSPTLAPGRIRGLLTTVVTNVMITSWTDGLAKEKKKNHIPFALSFHRSHKIPISNPLQGRNDQLAYNLKPLVPLFEKHCTPSVPDVVNAWATMIVNSPRLTPARLEGIGPDLSI</sequence>
<evidence type="ECO:0000256" key="1">
    <source>
        <dbReference type="SAM" id="SignalP"/>
    </source>
</evidence>
<name>A0A4C1Z2F7_EUMVA</name>
<evidence type="ECO:0000313" key="2">
    <source>
        <dbReference type="EMBL" id="GBP81412.1"/>
    </source>
</evidence>
<dbReference type="Proteomes" id="UP000299102">
    <property type="component" value="Unassembled WGS sequence"/>
</dbReference>
<accession>A0A4C1Z2F7</accession>